<evidence type="ECO:0000313" key="3">
    <source>
        <dbReference type="EMBL" id="OJT13341.1"/>
    </source>
</evidence>
<dbReference type="Proteomes" id="UP000184267">
    <property type="component" value="Unassembled WGS sequence"/>
</dbReference>
<feature type="domain" description="Peptide chain release factor" evidence="2">
    <location>
        <begin position="104"/>
        <end position="218"/>
    </location>
</feature>
<organism evidence="3 4">
    <name type="scientific">Trametes pubescens</name>
    <name type="common">White-rot fungus</name>
    <dbReference type="NCBI Taxonomy" id="154538"/>
    <lineage>
        <taxon>Eukaryota</taxon>
        <taxon>Fungi</taxon>
        <taxon>Dikarya</taxon>
        <taxon>Basidiomycota</taxon>
        <taxon>Agaricomycotina</taxon>
        <taxon>Agaricomycetes</taxon>
        <taxon>Polyporales</taxon>
        <taxon>Polyporaceae</taxon>
        <taxon>Trametes</taxon>
    </lineage>
</organism>
<dbReference type="STRING" id="154538.A0A1M2W0F9"/>
<proteinExistence type="predicted"/>
<dbReference type="InterPro" id="IPR045853">
    <property type="entry name" value="Pep_chain_release_fac_I_sf"/>
</dbReference>
<protein>
    <submittedName>
        <fullName evidence="3">Peptide chain release factor 1</fullName>
    </submittedName>
</protein>
<name>A0A1M2W0F9_TRAPU</name>
<dbReference type="Gene3D" id="3.30.70.1660">
    <property type="match status" value="2"/>
</dbReference>
<dbReference type="EMBL" id="MNAD01000413">
    <property type="protein sequence ID" value="OJT13341.1"/>
    <property type="molecule type" value="Genomic_DNA"/>
</dbReference>
<dbReference type="InterPro" id="IPR005139">
    <property type="entry name" value="PCRF"/>
</dbReference>
<dbReference type="Pfam" id="PF03462">
    <property type="entry name" value="PCRF"/>
    <property type="match status" value="1"/>
</dbReference>
<reference evidence="3 4" key="1">
    <citation type="submission" date="2016-10" db="EMBL/GenBank/DDBJ databases">
        <title>Genome sequence of the basidiomycete white-rot fungus Trametes pubescens.</title>
        <authorList>
            <person name="Makela M.R."/>
            <person name="Granchi Z."/>
            <person name="Peng M."/>
            <person name="De Vries R.P."/>
            <person name="Grigoriev I."/>
            <person name="Riley R."/>
            <person name="Hilden K."/>
        </authorList>
    </citation>
    <scope>NUCLEOTIDE SEQUENCE [LARGE SCALE GENOMIC DNA]</scope>
    <source>
        <strain evidence="3 4">FBCC735</strain>
    </source>
</reference>
<keyword evidence="4" id="KW-1185">Reference proteome</keyword>
<keyword evidence="1" id="KW-0488">Methylation</keyword>
<gene>
    <name evidence="3" type="ORF">TRAPUB_10107</name>
</gene>
<evidence type="ECO:0000313" key="4">
    <source>
        <dbReference type="Proteomes" id="UP000184267"/>
    </source>
</evidence>
<evidence type="ECO:0000259" key="2">
    <source>
        <dbReference type="SMART" id="SM00937"/>
    </source>
</evidence>
<dbReference type="AlphaFoldDB" id="A0A1M2W0F9"/>
<dbReference type="PANTHER" id="PTHR43804:SF7">
    <property type="entry name" value="LD18447P"/>
    <property type="match status" value="1"/>
</dbReference>
<dbReference type="InterPro" id="IPR050057">
    <property type="entry name" value="Prokaryotic/Mito_RF"/>
</dbReference>
<dbReference type="PANTHER" id="PTHR43804">
    <property type="entry name" value="LD18447P"/>
    <property type="match status" value="1"/>
</dbReference>
<comment type="caution">
    <text evidence="3">The sequence shown here is derived from an EMBL/GenBank/DDBJ whole genome shotgun (WGS) entry which is preliminary data.</text>
</comment>
<sequence length="392" mass="44103">MFRSISRLHALRQPGTTRSFQTGRTVFANTPSQAASGSSTQDLPIVQYVKRKVEEWSKLQSELAPDAPSAEDISRVRKIRELEPLQKAWTDWNKTKQALDETRGLLKAEDPEMRTMAEEEYVMLSNSLNSMVETTFPALLVHTSDTAHLSAIIELRAGVGGSESALFTADLVRMYTRAAQANEWDVTMISSNTLETGGTKDAIMEVKGRGVYDALRFESGVHRVQRVPATEAKGRVHTSTVGVMVLPLTEEAESSSPEDDLFSMADVKLEVMRARGAGGQNRRRAFQILRARLMDRKLNQEMLDRRALRRNLVRSADRSEKIRTYNYAQVGFHRYSIKANTTHVSQDRVTDHRIGMSVNNLAMVMEGDGLQDFISALQQRHQEELLEEAMSE</sequence>
<evidence type="ECO:0000256" key="1">
    <source>
        <dbReference type="ARBA" id="ARBA00022481"/>
    </source>
</evidence>
<accession>A0A1M2W0F9</accession>
<dbReference type="OrthoDB" id="2019491at2759"/>
<dbReference type="Gene3D" id="6.10.140.1950">
    <property type="match status" value="1"/>
</dbReference>
<dbReference type="SMART" id="SM00937">
    <property type="entry name" value="PCRF"/>
    <property type="match status" value="1"/>
</dbReference>
<dbReference type="SUPFAM" id="SSF75620">
    <property type="entry name" value="Release factor"/>
    <property type="match status" value="1"/>
</dbReference>
<dbReference type="GO" id="GO:0006415">
    <property type="term" value="P:translational termination"/>
    <property type="evidence" value="ECO:0007669"/>
    <property type="project" value="InterPro"/>
</dbReference>
<dbReference type="OMA" id="DHRVGFK"/>